<reference evidence="2 3" key="1">
    <citation type="submission" date="2016-10" db="EMBL/GenBank/DDBJ databases">
        <authorList>
            <person name="de Groot N.N."/>
        </authorList>
    </citation>
    <scope>NUCLEOTIDE SEQUENCE [LARGE SCALE GENOMIC DNA]</scope>
    <source>
        <strain evidence="2 3">ATCC 35958</strain>
    </source>
</reference>
<dbReference type="STRING" id="180197.SAMN02982919_03248"/>
<dbReference type="Proteomes" id="UP000199766">
    <property type="component" value="Unassembled WGS sequence"/>
</dbReference>
<dbReference type="PANTHER" id="PTHR35894:SF1">
    <property type="entry name" value="PHOSPHORIBULOKINASE _ URIDINE KINASE FAMILY"/>
    <property type="match status" value="1"/>
</dbReference>
<dbReference type="Gene3D" id="3.40.50.300">
    <property type="entry name" value="P-loop containing nucleotide triphosphate hydrolases"/>
    <property type="match status" value="1"/>
</dbReference>
<dbReference type="InterPro" id="IPR052026">
    <property type="entry name" value="ExeA_AAA_ATPase_DNA-bind"/>
</dbReference>
<dbReference type="PANTHER" id="PTHR35894">
    <property type="entry name" value="GENERAL SECRETION PATHWAY PROTEIN A-RELATED"/>
    <property type="match status" value="1"/>
</dbReference>
<dbReference type="InterPro" id="IPR049945">
    <property type="entry name" value="AAA_22"/>
</dbReference>
<feature type="domain" description="AAA+ ATPase" evidence="1">
    <location>
        <begin position="39"/>
        <end position="193"/>
    </location>
</feature>
<gene>
    <name evidence="2" type="ORF">SAMN02982919_03248</name>
</gene>
<name>A0A1H9SXH7_9BURK</name>
<organism evidence="2 3">
    <name type="scientific">Giesbergeria anulus</name>
    <dbReference type="NCBI Taxonomy" id="180197"/>
    <lineage>
        <taxon>Bacteria</taxon>
        <taxon>Pseudomonadati</taxon>
        <taxon>Pseudomonadota</taxon>
        <taxon>Betaproteobacteria</taxon>
        <taxon>Burkholderiales</taxon>
        <taxon>Comamonadaceae</taxon>
        <taxon>Giesbergeria</taxon>
    </lineage>
</organism>
<keyword evidence="3" id="KW-1185">Reference proteome</keyword>
<evidence type="ECO:0000259" key="1">
    <source>
        <dbReference type="SMART" id="SM00382"/>
    </source>
</evidence>
<dbReference type="CDD" id="cd00009">
    <property type="entry name" value="AAA"/>
    <property type="match status" value="1"/>
</dbReference>
<dbReference type="GO" id="GO:0016887">
    <property type="term" value="F:ATP hydrolysis activity"/>
    <property type="evidence" value="ECO:0007669"/>
    <property type="project" value="InterPro"/>
</dbReference>
<sequence>MRVEVMEHYGLTQPLSQAGYYETAHHKELLKDVKSAIHEGKLIAVCGIVGSGKTVTMRRLQQQLKEENRITVSKSLSVEKHSIKLATLISALYYDLASDKQVQIPKQGERRERELQELVKKGKRPVALFVDEAHDLNGHTLTGLKRLMEVIEDGGGRLSVVLSGHPKLRNDLRKPTMEEIGYRTDVFNLDGIAGSQREYIHWLLRECTADKRDIGEILTPEAIDSLATRLRTPLQIQQHLSFTLDAGYQAGVTPVTAELVESVLMRKIDDLEPTLTRHGYRIKDLVEQFNAKPAEIKALFANQLDPTRTAELRAELQMAGLPI</sequence>
<dbReference type="InterPro" id="IPR003593">
    <property type="entry name" value="AAA+_ATPase"/>
</dbReference>
<dbReference type="Pfam" id="PF13401">
    <property type="entry name" value="AAA_22"/>
    <property type="match status" value="1"/>
</dbReference>
<accession>A0A1H9SXH7</accession>
<dbReference type="OrthoDB" id="9783370at2"/>
<dbReference type="EMBL" id="FOGD01000027">
    <property type="protein sequence ID" value="SER89621.1"/>
    <property type="molecule type" value="Genomic_DNA"/>
</dbReference>
<evidence type="ECO:0000313" key="2">
    <source>
        <dbReference type="EMBL" id="SER89621.1"/>
    </source>
</evidence>
<dbReference type="SUPFAM" id="SSF52540">
    <property type="entry name" value="P-loop containing nucleoside triphosphate hydrolases"/>
    <property type="match status" value="1"/>
</dbReference>
<dbReference type="RefSeq" id="WP_091459416.1">
    <property type="nucleotide sequence ID" value="NZ_FOGD01000027.1"/>
</dbReference>
<proteinExistence type="predicted"/>
<dbReference type="AlphaFoldDB" id="A0A1H9SXH7"/>
<dbReference type="InterPro" id="IPR027417">
    <property type="entry name" value="P-loop_NTPase"/>
</dbReference>
<evidence type="ECO:0000313" key="3">
    <source>
        <dbReference type="Proteomes" id="UP000199766"/>
    </source>
</evidence>
<dbReference type="SMART" id="SM00382">
    <property type="entry name" value="AAA"/>
    <property type="match status" value="1"/>
</dbReference>
<protein>
    <submittedName>
        <fullName evidence="2">Type II secretory pathway, component ExeA (Predicted ATPase)</fullName>
    </submittedName>
</protein>